<dbReference type="eggNOG" id="COG3039">
    <property type="taxonomic scope" value="Bacteria"/>
</dbReference>
<protein>
    <submittedName>
        <fullName evidence="1">Uncharacterized protein</fullName>
    </submittedName>
</protein>
<dbReference type="STRING" id="1385512.N784_15285"/>
<proteinExistence type="predicted"/>
<comment type="caution">
    <text evidence="1">The sequence shown here is derived from an EMBL/GenBank/DDBJ whole genome shotgun (WGS) entry which is preliminary data.</text>
</comment>
<keyword evidence="2" id="KW-1185">Reference proteome</keyword>
<sequence length="92" mass="10439">MTIIRQQSLFSIQELYDMEPTQKYEAIISAINLDKIYHKVPKKSRLGAPEGLNDAAMIISFVVRYVERIPTIKDLMKRLRDEGSGVASLSTP</sequence>
<evidence type="ECO:0000313" key="1">
    <source>
        <dbReference type="EMBL" id="KGX84053.1"/>
    </source>
</evidence>
<accession>A0A0A5FYZ3</accession>
<reference evidence="1 2" key="1">
    <citation type="submission" date="2013-08" db="EMBL/GenBank/DDBJ databases">
        <authorList>
            <person name="Huang J."/>
            <person name="Wang G."/>
        </authorList>
    </citation>
    <scope>NUCLEOTIDE SEQUENCE [LARGE SCALE GENOMIC DNA]</scope>
    <source>
        <strain evidence="1 2">JSM 072002</strain>
    </source>
</reference>
<name>A0A0A5FYZ3_9BACI</name>
<dbReference type="AlphaFoldDB" id="A0A0A5FYZ3"/>
<dbReference type="EMBL" id="AVPG01000051">
    <property type="protein sequence ID" value="KGX84053.1"/>
    <property type="molecule type" value="Genomic_DNA"/>
</dbReference>
<dbReference type="Proteomes" id="UP000030401">
    <property type="component" value="Unassembled WGS sequence"/>
</dbReference>
<gene>
    <name evidence="1" type="ORF">N784_15285</name>
</gene>
<organism evidence="1 2">
    <name type="scientific">Pontibacillus litoralis JSM 072002</name>
    <dbReference type="NCBI Taxonomy" id="1385512"/>
    <lineage>
        <taxon>Bacteria</taxon>
        <taxon>Bacillati</taxon>
        <taxon>Bacillota</taxon>
        <taxon>Bacilli</taxon>
        <taxon>Bacillales</taxon>
        <taxon>Bacillaceae</taxon>
        <taxon>Pontibacillus</taxon>
    </lineage>
</organism>
<evidence type="ECO:0000313" key="2">
    <source>
        <dbReference type="Proteomes" id="UP000030401"/>
    </source>
</evidence>